<protein>
    <recommendedName>
        <fullName evidence="1">Integrase zinc-binding domain-containing protein</fullName>
    </recommendedName>
</protein>
<evidence type="ECO:0000313" key="2">
    <source>
        <dbReference type="EMBL" id="MCI47392.1"/>
    </source>
</evidence>
<dbReference type="PANTHER" id="PTHR37984:SF5">
    <property type="entry name" value="PROTEIN NYNRIN-LIKE"/>
    <property type="match status" value="1"/>
</dbReference>
<comment type="caution">
    <text evidence="2">The sequence shown here is derived from an EMBL/GenBank/DDBJ whole genome shotgun (WGS) entry which is preliminary data.</text>
</comment>
<sequence>MANIAQNPTSYLAFQIRNELLFYRGKLYISVSSPIKQTLLEEFHYSLMGGHAGIQRTYGRLKENVYWSGMKQDVVDMVRACLVCQQ</sequence>
<name>A0A392SG21_9FABA</name>
<dbReference type="EMBL" id="LXQA010371800">
    <property type="protein sequence ID" value="MCI47392.1"/>
    <property type="molecule type" value="Genomic_DNA"/>
</dbReference>
<reference evidence="2 3" key="1">
    <citation type="journal article" date="2018" name="Front. Plant Sci.">
        <title>Red Clover (Trifolium pratense) and Zigzag Clover (T. medium) - A Picture of Genomic Similarities and Differences.</title>
        <authorList>
            <person name="Dluhosova J."/>
            <person name="Istvanek J."/>
            <person name="Nedelnik J."/>
            <person name="Repkova J."/>
        </authorList>
    </citation>
    <scope>NUCLEOTIDE SEQUENCE [LARGE SCALE GENOMIC DNA]</scope>
    <source>
        <strain evidence="3">cv. 10/8</strain>
        <tissue evidence="2">Leaf</tissue>
    </source>
</reference>
<dbReference type="InterPro" id="IPR050951">
    <property type="entry name" value="Retrovirus_Pol_polyprotein"/>
</dbReference>
<organism evidence="2 3">
    <name type="scientific">Trifolium medium</name>
    <dbReference type="NCBI Taxonomy" id="97028"/>
    <lineage>
        <taxon>Eukaryota</taxon>
        <taxon>Viridiplantae</taxon>
        <taxon>Streptophyta</taxon>
        <taxon>Embryophyta</taxon>
        <taxon>Tracheophyta</taxon>
        <taxon>Spermatophyta</taxon>
        <taxon>Magnoliopsida</taxon>
        <taxon>eudicotyledons</taxon>
        <taxon>Gunneridae</taxon>
        <taxon>Pentapetalae</taxon>
        <taxon>rosids</taxon>
        <taxon>fabids</taxon>
        <taxon>Fabales</taxon>
        <taxon>Fabaceae</taxon>
        <taxon>Papilionoideae</taxon>
        <taxon>50 kb inversion clade</taxon>
        <taxon>NPAAA clade</taxon>
        <taxon>Hologalegina</taxon>
        <taxon>IRL clade</taxon>
        <taxon>Trifolieae</taxon>
        <taxon>Trifolium</taxon>
    </lineage>
</organism>
<dbReference type="Pfam" id="PF17921">
    <property type="entry name" value="Integrase_H2C2"/>
    <property type="match status" value="1"/>
</dbReference>
<keyword evidence="3" id="KW-1185">Reference proteome</keyword>
<evidence type="ECO:0000313" key="3">
    <source>
        <dbReference type="Proteomes" id="UP000265520"/>
    </source>
</evidence>
<dbReference type="InterPro" id="IPR041588">
    <property type="entry name" value="Integrase_H2C2"/>
</dbReference>
<dbReference type="Gene3D" id="1.10.340.70">
    <property type="match status" value="1"/>
</dbReference>
<proteinExistence type="predicted"/>
<dbReference type="FunFam" id="1.10.340.70:FF:000001">
    <property type="entry name" value="Retrovirus-related Pol polyprotein from transposon gypsy-like Protein"/>
    <property type="match status" value="1"/>
</dbReference>
<feature type="domain" description="Integrase zinc-binding" evidence="1">
    <location>
        <begin position="34"/>
        <end position="86"/>
    </location>
</feature>
<feature type="non-terminal residue" evidence="2">
    <location>
        <position position="86"/>
    </location>
</feature>
<dbReference type="PANTHER" id="PTHR37984">
    <property type="entry name" value="PROTEIN CBG26694"/>
    <property type="match status" value="1"/>
</dbReference>
<dbReference type="Proteomes" id="UP000265520">
    <property type="component" value="Unassembled WGS sequence"/>
</dbReference>
<dbReference type="AlphaFoldDB" id="A0A392SG21"/>
<accession>A0A392SG21</accession>
<evidence type="ECO:0000259" key="1">
    <source>
        <dbReference type="Pfam" id="PF17921"/>
    </source>
</evidence>